<evidence type="ECO:0000256" key="2">
    <source>
        <dbReference type="SAM" id="Phobius"/>
    </source>
</evidence>
<feature type="region of interest" description="Disordered" evidence="1">
    <location>
        <begin position="211"/>
        <end position="232"/>
    </location>
</feature>
<name>A0ABQ9Y4N1_9EUKA</name>
<keyword evidence="4" id="KW-1185">Reference proteome</keyword>
<sequence>MLFTFIQLFRGGKCTDNARGYTNWPDRRSFVDPTKHRDRTDKMMSNIQPPNILGIHSVAQNHFLNNTNSEPTHKCYINRNNPDSIILFYPSDNTRGITLIMCYLWPVFLFVILSIIVCVRLVIKRLLNFCGFCVGPPQTAPTGGQARRQNRPPRQNLGLAMNNRARNFFDNAIQILEELETSDDEHAAQPEREAEADDIEYALGVYLSELEQANEDADTREVPNELREDTHS</sequence>
<feature type="compositionally biased region" description="Basic and acidic residues" evidence="1">
    <location>
        <begin position="217"/>
        <end position="232"/>
    </location>
</feature>
<comment type="caution">
    <text evidence="3">The sequence shown here is derived from an EMBL/GenBank/DDBJ whole genome shotgun (WGS) entry which is preliminary data.</text>
</comment>
<protein>
    <submittedName>
        <fullName evidence="3">Uncharacterized protein</fullName>
    </submittedName>
</protein>
<evidence type="ECO:0000313" key="4">
    <source>
        <dbReference type="Proteomes" id="UP001281761"/>
    </source>
</evidence>
<keyword evidence="2" id="KW-1133">Transmembrane helix</keyword>
<reference evidence="3 4" key="1">
    <citation type="journal article" date="2022" name="bioRxiv">
        <title>Genomics of Preaxostyla Flagellates Illuminates Evolutionary Transitions and the Path Towards Mitochondrial Loss.</title>
        <authorList>
            <person name="Novak L.V.F."/>
            <person name="Treitli S.C."/>
            <person name="Pyrih J."/>
            <person name="Halakuc P."/>
            <person name="Pipaliya S.V."/>
            <person name="Vacek V."/>
            <person name="Brzon O."/>
            <person name="Soukal P."/>
            <person name="Eme L."/>
            <person name="Dacks J.B."/>
            <person name="Karnkowska A."/>
            <person name="Elias M."/>
            <person name="Hampl V."/>
        </authorList>
    </citation>
    <scope>NUCLEOTIDE SEQUENCE [LARGE SCALE GENOMIC DNA]</scope>
    <source>
        <strain evidence="3">NAU3</strain>
        <tissue evidence="3">Gut</tissue>
    </source>
</reference>
<proteinExistence type="predicted"/>
<keyword evidence="2" id="KW-0812">Transmembrane</keyword>
<evidence type="ECO:0000313" key="3">
    <source>
        <dbReference type="EMBL" id="KAK2958695.1"/>
    </source>
</evidence>
<dbReference type="Proteomes" id="UP001281761">
    <property type="component" value="Unassembled WGS sequence"/>
</dbReference>
<organism evidence="3 4">
    <name type="scientific">Blattamonas nauphoetae</name>
    <dbReference type="NCBI Taxonomy" id="2049346"/>
    <lineage>
        <taxon>Eukaryota</taxon>
        <taxon>Metamonada</taxon>
        <taxon>Preaxostyla</taxon>
        <taxon>Oxymonadida</taxon>
        <taxon>Blattamonas</taxon>
    </lineage>
</organism>
<dbReference type="EMBL" id="JARBJD010000036">
    <property type="protein sequence ID" value="KAK2958695.1"/>
    <property type="molecule type" value="Genomic_DNA"/>
</dbReference>
<evidence type="ECO:0000256" key="1">
    <source>
        <dbReference type="SAM" id="MobiDB-lite"/>
    </source>
</evidence>
<feature type="transmembrane region" description="Helical" evidence="2">
    <location>
        <begin position="103"/>
        <end position="123"/>
    </location>
</feature>
<accession>A0ABQ9Y4N1</accession>
<gene>
    <name evidence="3" type="ORF">BLNAU_6464</name>
</gene>
<keyword evidence="2" id="KW-0472">Membrane</keyword>